<keyword evidence="2" id="KW-0675">Receptor</keyword>
<dbReference type="GeneID" id="34308441"/>
<protein>
    <submittedName>
        <fullName evidence="2">Extra-cytoplasmic solute receptor</fullName>
    </submittedName>
</protein>
<dbReference type="Pfam" id="PF03401">
    <property type="entry name" value="TctC"/>
    <property type="match status" value="1"/>
</dbReference>
<comment type="similarity">
    <text evidence="1">Belongs to the UPF0065 (bug) family.</text>
</comment>
<dbReference type="AlphaFoldDB" id="G0EXU3"/>
<dbReference type="RefSeq" id="WP_013956929.1">
    <property type="nucleotide sequence ID" value="NC_015726.1"/>
</dbReference>
<sequence length="117" mass="12774">MAFIPTPLVVANKTKLWLYALGSPERFPSIKEVPTLTESAYAIDADTWFGVLAPPNTPQVVVDVIQAQVTRATSQPEFRARLADMAYTPITINPKKFGEFVRGSTMGRGCQGGKDTD</sequence>
<evidence type="ECO:0000256" key="1">
    <source>
        <dbReference type="ARBA" id="ARBA00006987"/>
    </source>
</evidence>
<dbReference type="Gene3D" id="3.40.190.10">
    <property type="entry name" value="Periplasmic binding protein-like II"/>
    <property type="match status" value="1"/>
</dbReference>
<dbReference type="HOGENOM" id="CLU_2080870_0_0_4"/>
<dbReference type="PANTHER" id="PTHR42928:SF5">
    <property type="entry name" value="BLR1237 PROTEIN"/>
    <property type="match status" value="1"/>
</dbReference>
<dbReference type="Proteomes" id="UP000006798">
    <property type="component" value="Chromosome 1"/>
</dbReference>
<accession>G0EXU3</accession>
<dbReference type="InterPro" id="IPR042100">
    <property type="entry name" value="Bug_dom1"/>
</dbReference>
<dbReference type="PANTHER" id="PTHR42928">
    <property type="entry name" value="TRICARBOXYLATE-BINDING PROTEIN"/>
    <property type="match status" value="1"/>
</dbReference>
<dbReference type="EMBL" id="CP002877">
    <property type="protein sequence ID" value="AEI77300.1"/>
    <property type="molecule type" value="Genomic_DNA"/>
</dbReference>
<organism evidence="2 3">
    <name type="scientific">Cupriavidus necator (strain ATCC 43291 / DSM 13513 / CCUG 52238 / LMG 8453 / N-1)</name>
    <name type="common">Ralstonia eutropha</name>
    <dbReference type="NCBI Taxonomy" id="1042878"/>
    <lineage>
        <taxon>Bacteria</taxon>
        <taxon>Pseudomonadati</taxon>
        <taxon>Pseudomonadota</taxon>
        <taxon>Betaproteobacteria</taxon>
        <taxon>Burkholderiales</taxon>
        <taxon>Burkholderiaceae</taxon>
        <taxon>Cupriavidus</taxon>
    </lineage>
</organism>
<evidence type="ECO:0000313" key="2">
    <source>
        <dbReference type="EMBL" id="AEI77300.1"/>
    </source>
</evidence>
<reference evidence="2 3" key="1">
    <citation type="journal article" date="2011" name="J. Bacteriol.">
        <title>Complete genome sequence of the type strain Cupriavidus necator N-1.</title>
        <authorList>
            <person name="Poehlein A."/>
            <person name="Kusian B."/>
            <person name="Friedrich B."/>
            <person name="Daniel R."/>
            <person name="Bowien B."/>
        </authorList>
    </citation>
    <scope>NUCLEOTIDE SEQUENCE [LARGE SCALE GENOMIC DNA]</scope>
    <source>
        <strain evidence="3">ATCC 43291 / DSM 13513 / CCUG 52238 / LMG 8453 / N-1</strain>
    </source>
</reference>
<name>G0EXU3_CUPNN</name>
<dbReference type="KEGG" id="cnc:CNE_1c19600"/>
<dbReference type="InterPro" id="IPR005064">
    <property type="entry name" value="BUG"/>
</dbReference>
<evidence type="ECO:0000313" key="3">
    <source>
        <dbReference type="Proteomes" id="UP000006798"/>
    </source>
</evidence>
<gene>
    <name evidence="2" type="ordered locus">CNE_1c19600</name>
</gene>
<proteinExistence type="inferred from homology"/>
<dbReference type="Gene3D" id="3.40.190.150">
    <property type="entry name" value="Bordetella uptake gene, domain 1"/>
    <property type="match status" value="1"/>
</dbReference>